<dbReference type="AlphaFoldDB" id="A0A2T5LW14"/>
<dbReference type="Proteomes" id="UP000244073">
    <property type="component" value="Unassembled WGS sequence"/>
</dbReference>
<gene>
    <name evidence="1" type="ORF">P175DRAFT_0501099</name>
</gene>
<name>A0A2T5LW14_9EURO</name>
<dbReference type="VEuPathDB" id="FungiDB:P175DRAFT_0501099"/>
<reference evidence="1 2" key="1">
    <citation type="journal article" date="2018" name="Proc. Natl. Acad. Sci. U.S.A.">
        <title>Linking secondary metabolites to gene clusters through genome sequencing of six diverse Aspergillus species.</title>
        <authorList>
            <person name="Kaerboelling I."/>
            <person name="Vesth T.C."/>
            <person name="Frisvad J.C."/>
            <person name="Nybo J.L."/>
            <person name="Theobald S."/>
            <person name="Kuo A."/>
            <person name="Bowyer P."/>
            <person name="Matsuda Y."/>
            <person name="Mondo S."/>
            <person name="Lyhne E.K."/>
            <person name="Kogle M.E."/>
            <person name="Clum A."/>
            <person name="Lipzen A."/>
            <person name="Salamov A."/>
            <person name="Ngan C.Y."/>
            <person name="Daum C."/>
            <person name="Chiniquy J."/>
            <person name="Barry K."/>
            <person name="LaButti K."/>
            <person name="Haridas S."/>
            <person name="Simmons B.A."/>
            <person name="Magnuson J.K."/>
            <person name="Mortensen U.H."/>
            <person name="Larsen T.O."/>
            <person name="Grigoriev I.V."/>
            <person name="Baker S.E."/>
            <person name="Andersen M.R."/>
        </authorList>
    </citation>
    <scope>NUCLEOTIDE SEQUENCE [LARGE SCALE GENOMIC DNA]</scope>
    <source>
        <strain evidence="1 2">IBT 24754</strain>
    </source>
</reference>
<evidence type="ECO:0000313" key="1">
    <source>
        <dbReference type="EMBL" id="PTU20480.1"/>
    </source>
</evidence>
<evidence type="ECO:0000313" key="2">
    <source>
        <dbReference type="Proteomes" id="UP000244073"/>
    </source>
</evidence>
<dbReference type="RefSeq" id="XP_040751872.1">
    <property type="nucleotide sequence ID" value="XM_040897093.1"/>
</dbReference>
<sequence>MCWVFSRNRREEEMKEHRDSSQSTLFGRLKKNLSQCREKWGPLLAAKENWNDEYNFTSGRSAGEEHVTMSQST</sequence>
<comment type="caution">
    <text evidence="1">The sequence shown here is derived from an EMBL/GenBank/DDBJ whole genome shotgun (WGS) entry which is preliminary data.</text>
</comment>
<protein>
    <submittedName>
        <fullName evidence="1">Uncharacterized protein</fullName>
    </submittedName>
</protein>
<dbReference type="EMBL" id="MSFN02000004">
    <property type="protein sequence ID" value="PTU20480.1"/>
    <property type="molecule type" value="Genomic_DNA"/>
</dbReference>
<dbReference type="GeneID" id="63813975"/>
<organism evidence="1 2">
    <name type="scientific">Aspergillus ochraceoroseus IBT 24754</name>
    <dbReference type="NCBI Taxonomy" id="1392256"/>
    <lineage>
        <taxon>Eukaryota</taxon>
        <taxon>Fungi</taxon>
        <taxon>Dikarya</taxon>
        <taxon>Ascomycota</taxon>
        <taxon>Pezizomycotina</taxon>
        <taxon>Eurotiomycetes</taxon>
        <taxon>Eurotiomycetidae</taxon>
        <taxon>Eurotiales</taxon>
        <taxon>Aspergillaceae</taxon>
        <taxon>Aspergillus</taxon>
        <taxon>Aspergillus subgen. Nidulantes</taxon>
    </lineage>
</organism>
<proteinExistence type="predicted"/>
<dbReference type="OrthoDB" id="4425388at2759"/>
<accession>A0A2T5LW14</accession>